<name>A0ABP1RR12_9HEXA</name>
<protein>
    <recommendedName>
        <fullName evidence="4">Secreted protein</fullName>
    </recommendedName>
</protein>
<accession>A0ABP1RR12</accession>
<keyword evidence="1" id="KW-0732">Signal</keyword>
<gene>
    <name evidence="2" type="ORF">ODALV1_LOCUS25146</name>
</gene>
<comment type="caution">
    <text evidence="2">The sequence shown here is derived from an EMBL/GenBank/DDBJ whole genome shotgun (WGS) entry which is preliminary data.</text>
</comment>
<feature type="signal peptide" evidence="1">
    <location>
        <begin position="1"/>
        <end position="25"/>
    </location>
</feature>
<evidence type="ECO:0000313" key="3">
    <source>
        <dbReference type="Proteomes" id="UP001642540"/>
    </source>
</evidence>
<feature type="chain" id="PRO_5046063227" description="Secreted protein" evidence="1">
    <location>
        <begin position="26"/>
        <end position="265"/>
    </location>
</feature>
<keyword evidence="3" id="KW-1185">Reference proteome</keyword>
<evidence type="ECO:0008006" key="4">
    <source>
        <dbReference type="Google" id="ProtNLM"/>
    </source>
</evidence>
<sequence>MLHSSSVQKFLFVSASFCIATISHAQGNPAHLPEISFGGYRSTPPIGGSGGGNSRPHTIWDLLVEKAEGYMQSMLFCTLSRPDLRDGVSEIKPCEQSPLSIAIVENLVTLLDVPNATSEKREAAVNKMVQACNSLEQIGSQTCELENFRRVQDCFNNQQVLEQYFKLAGLESICGSGGNQTDLNGMFQTFWKEGGKDCMNPLSFDRLSQDSLLCFELIKTHPDWELKEMTSCIADQFKKCGGTGAKDAVMPLLEGIQKAYRDIRR</sequence>
<reference evidence="2 3" key="1">
    <citation type="submission" date="2024-08" db="EMBL/GenBank/DDBJ databases">
        <authorList>
            <person name="Cucini C."/>
            <person name="Frati F."/>
        </authorList>
    </citation>
    <scope>NUCLEOTIDE SEQUENCE [LARGE SCALE GENOMIC DNA]</scope>
</reference>
<proteinExistence type="predicted"/>
<organism evidence="2 3">
    <name type="scientific">Orchesella dallaii</name>
    <dbReference type="NCBI Taxonomy" id="48710"/>
    <lineage>
        <taxon>Eukaryota</taxon>
        <taxon>Metazoa</taxon>
        <taxon>Ecdysozoa</taxon>
        <taxon>Arthropoda</taxon>
        <taxon>Hexapoda</taxon>
        <taxon>Collembola</taxon>
        <taxon>Entomobryomorpha</taxon>
        <taxon>Entomobryoidea</taxon>
        <taxon>Orchesellidae</taxon>
        <taxon>Orchesellinae</taxon>
        <taxon>Orchesella</taxon>
    </lineage>
</organism>
<evidence type="ECO:0000313" key="2">
    <source>
        <dbReference type="EMBL" id="CAL8133615.1"/>
    </source>
</evidence>
<dbReference type="Proteomes" id="UP001642540">
    <property type="component" value="Unassembled WGS sequence"/>
</dbReference>
<evidence type="ECO:0000256" key="1">
    <source>
        <dbReference type="SAM" id="SignalP"/>
    </source>
</evidence>
<dbReference type="EMBL" id="CAXLJM020000101">
    <property type="protein sequence ID" value="CAL8133615.1"/>
    <property type="molecule type" value="Genomic_DNA"/>
</dbReference>